<accession>A0ABU3GR13</accession>
<evidence type="ECO:0000256" key="1">
    <source>
        <dbReference type="ARBA" id="ARBA00022801"/>
    </source>
</evidence>
<feature type="signal peptide" evidence="2">
    <location>
        <begin position="1"/>
        <end position="24"/>
    </location>
</feature>
<reference evidence="4" key="1">
    <citation type="submission" date="2023-07" db="EMBL/GenBank/DDBJ databases">
        <title>Functional and genomic diversity of the sorghum phyllosphere microbiome.</title>
        <authorList>
            <person name="Shade A."/>
        </authorList>
    </citation>
    <scope>NUCLEOTIDE SEQUENCE [LARGE SCALE GENOMIC DNA]</scope>
    <source>
        <strain evidence="4">SORGH_AS_0422</strain>
    </source>
</reference>
<dbReference type="InterPro" id="IPR052043">
    <property type="entry name" value="PolySaccharide_Degr_Enz"/>
</dbReference>
<gene>
    <name evidence="3" type="ORF">QE417_001296</name>
</gene>
<dbReference type="Pfam" id="PF07470">
    <property type="entry name" value="Glyco_hydro_88"/>
    <property type="match status" value="1"/>
</dbReference>
<dbReference type="Proteomes" id="UP001258315">
    <property type="component" value="Unassembled WGS sequence"/>
</dbReference>
<keyword evidence="2" id="KW-0732">Signal</keyword>
<dbReference type="InterPro" id="IPR012341">
    <property type="entry name" value="6hp_glycosidase-like_sf"/>
</dbReference>
<keyword evidence="1 3" id="KW-0378">Hydrolase</keyword>
<dbReference type="PANTHER" id="PTHR33886">
    <property type="entry name" value="UNSATURATED RHAMNOGALACTURONAN HYDROLASE (EUROFUNG)"/>
    <property type="match status" value="1"/>
</dbReference>
<dbReference type="PANTHER" id="PTHR33886:SF8">
    <property type="entry name" value="UNSATURATED RHAMNOGALACTURONAN HYDROLASE (EUROFUNG)"/>
    <property type="match status" value="1"/>
</dbReference>
<dbReference type="RefSeq" id="WP_311948503.1">
    <property type="nucleotide sequence ID" value="NZ_JAVLVU010000001.1"/>
</dbReference>
<feature type="chain" id="PRO_5046550732" evidence="2">
    <location>
        <begin position="25"/>
        <end position="384"/>
    </location>
</feature>
<dbReference type="SUPFAM" id="SSF48208">
    <property type="entry name" value="Six-hairpin glycosidases"/>
    <property type="match status" value="1"/>
</dbReference>
<sequence length="384" mass="44291">MKHLPYKAAVITTFLTITISSLCAAQKKANSTQSAQEVVNIIHKVNRYWQAGHPEHGRPFWDNAVYHTGNMEAYKLTKDKAYLNYSIAWAEHNEWKGAKSNDRSKWLSNYGETDQHVLFGDWQICFQTYADLYNLAPQSIKIKRAREVMEYQMQTPKNDYWFWVDALYMVMPTMTKLYNITRNPLYLEKMHNYVQSTDSVMYDSNENLYYRDKKYLYPQHKTNNGRKDFWARGDGWALAAYAKVLAELPKTDKHRAGYVDKFKKMAKAVAACQQPEGYWTRSMFDPQQAPGPETSGTALFSYGILWGINNGLLDRATYEPVVKKSWKYLSTVALQPDGKVGYIQPIGEKAIPGQIVDANSTYNFGVGVYLLAACEEVKFLKKRK</sequence>
<evidence type="ECO:0000313" key="3">
    <source>
        <dbReference type="EMBL" id="MDT3402224.1"/>
    </source>
</evidence>
<organism evidence="3 4">
    <name type="scientific">Mucilaginibacter terrae</name>
    <dbReference type="NCBI Taxonomy" id="1955052"/>
    <lineage>
        <taxon>Bacteria</taxon>
        <taxon>Pseudomonadati</taxon>
        <taxon>Bacteroidota</taxon>
        <taxon>Sphingobacteriia</taxon>
        <taxon>Sphingobacteriales</taxon>
        <taxon>Sphingobacteriaceae</taxon>
        <taxon>Mucilaginibacter</taxon>
    </lineage>
</organism>
<dbReference type="InterPro" id="IPR010905">
    <property type="entry name" value="Glyco_hydro_88"/>
</dbReference>
<evidence type="ECO:0000256" key="2">
    <source>
        <dbReference type="SAM" id="SignalP"/>
    </source>
</evidence>
<name>A0ABU3GR13_9SPHI</name>
<comment type="caution">
    <text evidence="3">The sequence shown here is derived from an EMBL/GenBank/DDBJ whole genome shotgun (WGS) entry which is preliminary data.</text>
</comment>
<dbReference type="InterPro" id="IPR008928">
    <property type="entry name" value="6-hairpin_glycosidase_sf"/>
</dbReference>
<dbReference type="Gene3D" id="1.50.10.10">
    <property type="match status" value="1"/>
</dbReference>
<proteinExistence type="predicted"/>
<keyword evidence="4" id="KW-1185">Reference proteome</keyword>
<protein>
    <submittedName>
        <fullName evidence="3">Rhamnogalacturonyl hydrolase YesR</fullName>
    </submittedName>
</protein>
<dbReference type="GO" id="GO:0016787">
    <property type="term" value="F:hydrolase activity"/>
    <property type="evidence" value="ECO:0007669"/>
    <property type="project" value="UniProtKB-KW"/>
</dbReference>
<dbReference type="EMBL" id="JAVLVU010000001">
    <property type="protein sequence ID" value="MDT3402224.1"/>
    <property type="molecule type" value="Genomic_DNA"/>
</dbReference>
<evidence type="ECO:0000313" key="4">
    <source>
        <dbReference type="Proteomes" id="UP001258315"/>
    </source>
</evidence>